<dbReference type="Pfam" id="PF00106">
    <property type="entry name" value="adh_short"/>
    <property type="match status" value="1"/>
</dbReference>
<protein>
    <submittedName>
        <fullName evidence="5">Putative oxidoreductase SadH</fullName>
        <ecNumber evidence="5">1.-.-.-</ecNumber>
    </submittedName>
</protein>
<keyword evidence="2 5" id="KW-0560">Oxidoreductase</keyword>
<evidence type="ECO:0000256" key="2">
    <source>
        <dbReference type="ARBA" id="ARBA00023002"/>
    </source>
</evidence>
<evidence type="ECO:0000313" key="6">
    <source>
        <dbReference type="Proteomes" id="UP000237968"/>
    </source>
</evidence>
<dbReference type="PROSITE" id="PS00061">
    <property type="entry name" value="ADH_SHORT"/>
    <property type="match status" value="1"/>
</dbReference>
<sequence length="271" mass="29569">MRSLDKRVAVVTGAASGIGRATAKALAAKGCELAIADLDEAGLAETARELTRAGAELSTHIVDVGDRQRMQAFADEVIEAHGRAHIVINNAGVTVNATLEDHDLDDFEWIVGVNLWGVIYGCKFFLPHLQAAGWGTFVNLSSMFGLTGVPSQSAYCATKFAVRGFSESLAMELANQNIDVISVHPGGIRTNIVRNSRGPEDAARQRVINWFDRHAMPPEKAAARIVSAIERRRQRVVITPEARVTDLLKRLYPPPIPRRLASWAIRKSKLV</sequence>
<reference evidence="5 6" key="1">
    <citation type="submission" date="2018-03" db="EMBL/GenBank/DDBJ databases">
        <title>Draft Genome Sequences of the Obligatory Marine Myxobacteria Enhygromyxa salina SWB005.</title>
        <authorList>
            <person name="Poehlein A."/>
            <person name="Moghaddam J.A."/>
            <person name="Harms H."/>
            <person name="Alanjari M."/>
            <person name="Koenig G.M."/>
            <person name="Daniel R."/>
            <person name="Schaeberle T.F."/>
        </authorList>
    </citation>
    <scope>NUCLEOTIDE SEQUENCE [LARGE SCALE GENOMIC DNA]</scope>
    <source>
        <strain evidence="5 6">SWB005</strain>
    </source>
</reference>
<dbReference type="PANTHER" id="PTHR44196:SF1">
    <property type="entry name" value="DEHYDROGENASE_REDUCTASE SDR FAMILY MEMBER 7B"/>
    <property type="match status" value="1"/>
</dbReference>
<keyword evidence="6" id="KW-1185">Reference proteome</keyword>
<dbReference type="InterPro" id="IPR057326">
    <property type="entry name" value="KR_dom"/>
</dbReference>
<name>A0A2S9YAL4_9BACT</name>
<comment type="similarity">
    <text evidence="1 3">Belongs to the short-chain dehydrogenases/reductases (SDR) family.</text>
</comment>
<dbReference type="InterPro" id="IPR002347">
    <property type="entry name" value="SDR_fam"/>
</dbReference>
<dbReference type="PRINTS" id="PR00080">
    <property type="entry name" value="SDRFAMILY"/>
</dbReference>
<dbReference type="CDD" id="cd05233">
    <property type="entry name" value="SDR_c"/>
    <property type="match status" value="1"/>
</dbReference>
<dbReference type="EC" id="1.-.-.-" evidence="5"/>
<dbReference type="FunFam" id="3.40.50.720:FF:000084">
    <property type="entry name" value="Short-chain dehydrogenase reductase"/>
    <property type="match status" value="1"/>
</dbReference>
<comment type="caution">
    <text evidence="5">The sequence shown here is derived from an EMBL/GenBank/DDBJ whole genome shotgun (WGS) entry which is preliminary data.</text>
</comment>
<dbReference type="Gene3D" id="3.40.50.720">
    <property type="entry name" value="NAD(P)-binding Rossmann-like Domain"/>
    <property type="match status" value="1"/>
</dbReference>
<dbReference type="PRINTS" id="PR00081">
    <property type="entry name" value="GDHRDH"/>
</dbReference>
<dbReference type="SMART" id="SM00822">
    <property type="entry name" value="PKS_KR"/>
    <property type="match status" value="1"/>
</dbReference>
<evidence type="ECO:0000256" key="3">
    <source>
        <dbReference type="RuleBase" id="RU000363"/>
    </source>
</evidence>
<dbReference type="PANTHER" id="PTHR44196">
    <property type="entry name" value="DEHYDROGENASE/REDUCTASE SDR FAMILY MEMBER 7B"/>
    <property type="match status" value="1"/>
</dbReference>
<evidence type="ECO:0000259" key="4">
    <source>
        <dbReference type="SMART" id="SM00822"/>
    </source>
</evidence>
<evidence type="ECO:0000313" key="5">
    <source>
        <dbReference type="EMBL" id="PRQ02154.1"/>
    </source>
</evidence>
<proteinExistence type="inferred from homology"/>
<feature type="domain" description="Ketoreductase" evidence="4">
    <location>
        <begin position="7"/>
        <end position="191"/>
    </location>
</feature>
<dbReference type="GO" id="GO:0016491">
    <property type="term" value="F:oxidoreductase activity"/>
    <property type="evidence" value="ECO:0007669"/>
    <property type="project" value="UniProtKB-KW"/>
</dbReference>
<evidence type="ECO:0000256" key="1">
    <source>
        <dbReference type="ARBA" id="ARBA00006484"/>
    </source>
</evidence>
<dbReference type="RefSeq" id="WP_106392037.1">
    <property type="nucleotide sequence ID" value="NZ_PVNK01000127.1"/>
</dbReference>
<accession>A0A2S9YAL4</accession>
<gene>
    <name evidence="5" type="primary">sadH_2</name>
    <name evidence="5" type="ORF">ENSA5_26130</name>
</gene>
<dbReference type="EMBL" id="PVNK01000127">
    <property type="protein sequence ID" value="PRQ02154.1"/>
    <property type="molecule type" value="Genomic_DNA"/>
</dbReference>
<organism evidence="5 6">
    <name type="scientific">Enhygromyxa salina</name>
    <dbReference type="NCBI Taxonomy" id="215803"/>
    <lineage>
        <taxon>Bacteria</taxon>
        <taxon>Pseudomonadati</taxon>
        <taxon>Myxococcota</taxon>
        <taxon>Polyangia</taxon>
        <taxon>Nannocystales</taxon>
        <taxon>Nannocystaceae</taxon>
        <taxon>Enhygromyxa</taxon>
    </lineage>
</organism>
<dbReference type="SUPFAM" id="SSF51735">
    <property type="entry name" value="NAD(P)-binding Rossmann-fold domains"/>
    <property type="match status" value="1"/>
</dbReference>
<dbReference type="InterPro" id="IPR020904">
    <property type="entry name" value="Sc_DH/Rdtase_CS"/>
</dbReference>
<dbReference type="OrthoDB" id="9789083at2"/>
<dbReference type="GO" id="GO:0016020">
    <property type="term" value="C:membrane"/>
    <property type="evidence" value="ECO:0007669"/>
    <property type="project" value="TreeGrafter"/>
</dbReference>
<dbReference type="AlphaFoldDB" id="A0A2S9YAL4"/>
<dbReference type="Proteomes" id="UP000237968">
    <property type="component" value="Unassembled WGS sequence"/>
</dbReference>
<dbReference type="InterPro" id="IPR036291">
    <property type="entry name" value="NAD(P)-bd_dom_sf"/>
</dbReference>